<feature type="region of interest" description="Disordered" evidence="1">
    <location>
        <begin position="134"/>
        <end position="173"/>
    </location>
</feature>
<accession>A0A2T2N2F3</accession>
<dbReference type="AlphaFoldDB" id="A0A2T2N2F3"/>
<evidence type="ECO:0000256" key="1">
    <source>
        <dbReference type="SAM" id="MobiDB-lite"/>
    </source>
</evidence>
<reference evidence="2 3" key="1">
    <citation type="journal article" date="2018" name="Front. Microbiol.">
        <title>Genome-Wide Analysis of Corynespora cassiicola Leaf Fall Disease Putative Effectors.</title>
        <authorList>
            <person name="Lopez D."/>
            <person name="Ribeiro S."/>
            <person name="Label P."/>
            <person name="Fumanal B."/>
            <person name="Venisse J.S."/>
            <person name="Kohler A."/>
            <person name="de Oliveira R.R."/>
            <person name="Labutti K."/>
            <person name="Lipzen A."/>
            <person name="Lail K."/>
            <person name="Bauer D."/>
            <person name="Ohm R.A."/>
            <person name="Barry K.W."/>
            <person name="Spatafora J."/>
            <person name="Grigoriev I.V."/>
            <person name="Martin F.M."/>
            <person name="Pujade-Renaud V."/>
        </authorList>
    </citation>
    <scope>NUCLEOTIDE SEQUENCE [LARGE SCALE GENOMIC DNA]</scope>
    <source>
        <strain evidence="2 3">Philippines</strain>
    </source>
</reference>
<feature type="compositionally biased region" description="Low complexity" evidence="1">
    <location>
        <begin position="78"/>
        <end position="90"/>
    </location>
</feature>
<feature type="region of interest" description="Disordered" evidence="1">
    <location>
        <begin position="1"/>
        <end position="109"/>
    </location>
</feature>
<feature type="compositionally biased region" description="Polar residues" evidence="1">
    <location>
        <begin position="52"/>
        <end position="62"/>
    </location>
</feature>
<organism evidence="2 3">
    <name type="scientific">Corynespora cassiicola Philippines</name>
    <dbReference type="NCBI Taxonomy" id="1448308"/>
    <lineage>
        <taxon>Eukaryota</taxon>
        <taxon>Fungi</taxon>
        <taxon>Dikarya</taxon>
        <taxon>Ascomycota</taxon>
        <taxon>Pezizomycotina</taxon>
        <taxon>Dothideomycetes</taxon>
        <taxon>Pleosporomycetidae</taxon>
        <taxon>Pleosporales</taxon>
        <taxon>Corynesporascaceae</taxon>
        <taxon>Corynespora</taxon>
    </lineage>
</organism>
<name>A0A2T2N2F3_CORCC</name>
<dbReference type="EMBL" id="KZ678154">
    <property type="protein sequence ID" value="PSN59617.1"/>
    <property type="molecule type" value="Genomic_DNA"/>
</dbReference>
<evidence type="ECO:0000313" key="3">
    <source>
        <dbReference type="Proteomes" id="UP000240883"/>
    </source>
</evidence>
<feature type="region of interest" description="Disordered" evidence="1">
    <location>
        <begin position="208"/>
        <end position="233"/>
    </location>
</feature>
<feature type="compositionally biased region" description="Basic and acidic residues" evidence="1">
    <location>
        <begin position="144"/>
        <end position="163"/>
    </location>
</feature>
<keyword evidence="3" id="KW-1185">Reference proteome</keyword>
<dbReference type="OrthoDB" id="3693861at2759"/>
<proteinExistence type="predicted"/>
<protein>
    <submittedName>
        <fullName evidence="2">Uncharacterized protein</fullName>
    </submittedName>
</protein>
<gene>
    <name evidence="2" type="ORF">BS50DRAFT_227328</name>
</gene>
<feature type="compositionally biased region" description="Basic and acidic residues" evidence="1">
    <location>
        <begin position="16"/>
        <end position="43"/>
    </location>
</feature>
<sequence>MPFFGRSNHWGSRRHGSGEFQDRPSRPSHRADRSFLNERRRGSSFDSGYGSARSSADISRANSYERRRPRHDSRHEPSYSSRRSHSPPNSQRFRDVSPPSCPEEYPRLSETGYYHHRDVSPLGSSRFERPSLWSSYSSGHTRQPRVEDYRPQEDYHPQEDYRSRPSRSLGDSMQRMNAVRGRPFERLSRRPTYEPEYGTREARAGLVRRPDMYSRAQTSSNFSGREVGGWELF</sequence>
<evidence type="ECO:0000313" key="2">
    <source>
        <dbReference type="EMBL" id="PSN59617.1"/>
    </source>
</evidence>
<dbReference type="Proteomes" id="UP000240883">
    <property type="component" value="Unassembled WGS sequence"/>
</dbReference>